<comment type="similarity">
    <text evidence="6">Belongs to the NAD kinase family.</text>
</comment>
<feature type="binding site" evidence="6">
    <location>
        <position position="59"/>
    </location>
    <ligand>
        <name>NAD(+)</name>
        <dbReference type="ChEBI" id="CHEBI:57540"/>
    </ligand>
</feature>
<dbReference type="NCBIfam" id="NF002892">
    <property type="entry name" value="PRK03372.1"/>
    <property type="match status" value="1"/>
</dbReference>
<evidence type="ECO:0000256" key="1">
    <source>
        <dbReference type="ARBA" id="ARBA00022679"/>
    </source>
</evidence>
<comment type="function">
    <text evidence="6">Involved in the regulation of the intracellular balance of NAD and NADP, and is a key enzyme in the biosynthesis of NADP. Catalyzes specifically the phosphorylation on 2'-hydroxyl of the adenosine moiety of NAD to yield NADP.</text>
</comment>
<dbReference type="Pfam" id="PF20143">
    <property type="entry name" value="NAD_kinase_C"/>
    <property type="match status" value="1"/>
</dbReference>
<proteinExistence type="inferred from homology"/>
<keyword evidence="4 6" id="KW-0520">NAD</keyword>
<dbReference type="OrthoDB" id="9774737at2"/>
<gene>
    <name evidence="6" type="primary">nadK</name>
    <name evidence="7" type="ORF">FB389_0174</name>
</gene>
<dbReference type="AlphaFoldDB" id="A0A542SLN8"/>
<dbReference type="InterPro" id="IPR016064">
    <property type="entry name" value="NAD/diacylglycerol_kinase_sf"/>
</dbReference>
<feature type="binding site" evidence="6">
    <location>
        <begin position="170"/>
        <end position="175"/>
    </location>
    <ligand>
        <name>NAD(+)</name>
        <dbReference type="ChEBI" id="CHEBI:57540"/>
    </ligand>
</feature>
<evidence type="ECO:0000256" key="4">
    <source>
        <dbReference type="ARBA" id="ARBA00023027"/>
    </source>
</evidence>
<comment type="subcellular location">
    <subcellularLocation>
        <location evidence="6">Cytoplasm</location>
    </subcellularLocation>
</comment>
<dbReference type="InterPro" id="IPR002504">
    <property type="entry name" value="NADK"/>
</dbReference>
<protein>
    <recommendedName>
        <fullName evidence="6">NAD kinase</fullName>
        <ecNumber evidence="6">2.7.1.23</ecNumber>
    </recommendedName>
    <alternativeName>
        <fullName evidence="6">ATP-dependent NAD kinase</fullName>
    </alternativeName>
</protein>
<feature type="binding site" evidence="6">
    <location>
        <begin position="129"/>
        <end position="130"/>
    </location>
    <ligand>
        <name>NAD(+)</name>
        <dbReference type="ChEBI" id="CHEBI:57540"/>
    </ligand>
</feature>
<dbReference type="Gene3D" id="3.40.50.10330">
    <property type="entry name" value="Probable inorganic polyphosphate/atp-NAD kinase, domain 1"/>
    <property type="match status" value="1"/>
</dbReference>
<keyword evidence="6" id="KW-0547">Nucleotide-binding</keyword>
<comment type="caution">
    <text evidence="7">The sequence shown here is derived from an EMBL/GenBank/DDBJ whole genome shotgun (WGS) entry which is preliminary data.</text>
</comment>
<dbReference type="InterPro" id="IPR017437">
    <property type="entry name" value="ATP-NAD_kinase_PpnK-typ_C"/>
</dbReference>
<comment type="caution">
    <text evidence="6">Lacks conserved residue(s) required for the propagation of feature annotation.</text>
</comment>
<comment type="cofactor">
    <cofactor evidence="6">
        <name>a divalent metal cation</name>
        <dbReference type="ChEBI" id="CHEBI:60240"/>
    </cofactor>
</comment>
<dbReference type="SUPFAM" id="SSF111331">
    <property type="entry name" value="NAD kinase/diacylglycerol kinase-like"/>
    <property type="match status" value="1"/>
</dbReference>
<keyword evidence="2 6" id="KW-0418">Kinase</keyword>
<dbReference type="Proteomes" id="UP000316181">
    <property type="component" value="Unassembled WGS sequence"/>
</dbReference>
<dbReference type="GO" id="GO:0003951">
    <property type="term" value="F:NAD+ kinase activity"/>
    <property type="evidence" value="ECO:0007669"/>
    <property type="project" value="UniProtKB-UniRule"/>
</dbReference>
<dbReference type="GO" id="GO:0046872">
    <property type="term" value="F:metal ion binding"/>
    <property type="evidence" value="ECO:0007669"/>
    <property type="project" value="UniProtKB-UniRule"/>
</dbReference>
<reference evidence="7 8" key="1">
    <citation type="submission" date="2019-06" db="EMBL/GenBank/DDBJ databases">
        <title>Sequencing the genomes of 1000 actinobacteria strains.</title>
        <authorList>
            <person name="Klenk H.-P."/>
        </authorList>
    </citation>
    <scope>NUCLEOTIDE SEQUENCE [LARGE SCALE GENOMIC DNA]</scope>
    <source>
        <strain evidence="7 8">DSM 10596</strain>
    </source>
</reference>
<keyword evidence="8" id="KW-1185">Reference proteome</keyword>
<keyword evidence="1 6" id="KW-0808">Transferase</keyword>
<dbReference type="EC" id="2.7.1.23" evidence="6"/>
<feature type="binding site" evidence="6">
    <location>
        <position position="194"/>
    </location>
    <ligand>
        <name>NAD(+)</name>
        <dbReference type="ChEBI" id="CHEBI:57540"/>
    </ligand>
</feature>
<dbReference type="GO" id="GO:0005524">
    <property type="term" value="F:ATP binding"/>
    <property type="evidence" value="ECO:0007669"/>
    <property type="project" value="UniProtKB-KW"/>
</dbReference>
<dbReference type="PANTHER" id="PTHR20275:SF0">
    <property type="entry name" value="NAD KINASE"/>
    <property type="match status" value="1"/>
</dbReference>
<sequence length="288" mass="30914">MTRKMMVITHRGRPEAVQAEAQTVLELRRSGIEPVLDLDADMAEIDAVIVLGGDGTILRAAELTWGTTIPILGVNLGHMGFLAEAEMTDLASSVKRLVEGAFSVEARACLDVSISTPGDEPTYRGWALNEATIEKSNRRLMIEVAVDVDDRPLTAYATDGIICATPTGSTAHAFSAGGPVLWPDLEAVLVVPLAAHALFSRPFVIGPQSTVGITIISAAQSNAIITMDGRRTLDLAPRTRIETKVSEHKIYMARLSTAAFADRLVNKFSLPVTGWRGQHRDSNSGENA</sequence>
<keyword evidence="3 6" id="KW-0521">NADP</keyword>
<feature type="binding site" evidence="6">
    <location>
        <begin position="54"/>
        <end position="55"/>
    </location>
    <ligand>
        <name>NAD(+)</name>
        <dbReference type="ChEBI" id="CHEBI:57540"/>
    </ligand>
</feature>
<dbReference type="Gene3D" id="2.60.200.30">
    <property type="entry name" value="Probable inorganic polyphosphate/atp-NAD kinase, domain 2"/>
    <property type="match status" value="1"/>
</dbReference>
<dbReference type="HAMAP" id="MF_00361">
    <property type="entry name" value="NAD_kinase"/>
    <property type="match status" value="1"/>
</dbReference>
<feature type="active site" description="Proton acceptor" evidence="6">
    <location>
        <position position="54"/>
    </location>
</feature>
<dbReference type="EMBL" id="VFNV01000001">
    <property type="protein sequence ID" value="TQK75544.1"/>
    <property type="molecule type" value="Genomic_DNA"/>
</dbReference>
<dbReference type="Pfam" id="PF01513">
    <property type="entry name" value="NAD_kinase"/>
    <property type="match status" value="1"/>
</dbReference>
<evidence type="ECO:0000256" key="6">
    <source>
        <dbReference type="HAMAP-Rule" id="MF_00361"/>
    </source>
</evidence>
<keyword evidence="6" id="KW-0067">ATP-binding</keyword>
<dbReference type="GO" id="GO:0005737">
    <property type="term" value="C:cytoplasm"/>
    <property type="evidence" value="ECO:0007669"/>
    <property type="project" value="UniProtKB-SubCell"/>
</dbReference>
<dbReference type="GO" id="GO:0006741">
    <property type="term" value="P:NADP+ biosynthetic process"/>
    <property type="evidence" value="ECO:0007669"/>
    <property type="project" value="UniProtKB-UniRule"/>
</dbReference>
<dbReference type="GO" id="GO:0051287">
    <property type="term" value="F:NAD binding"/>
    <property type="evidence" value="ECO:0007669"/>
    <property type="project" value="UniProtKB-ARBA"/>
</dbReference>
<comment type="catalytic activity">
    <reaction evidence="5 6">
        <text>NAD(+) + ATP = ADP + NADP(+) + H(+)</text>
        <dbReference type="Rhea" id="RHEA:18629"/>
        <dbReference type="ChEBI" id="CHEBI:15378"/>
        <dbReference type="ChEBI" id="CHEBI:30616"/>
        <dbReference type="ChEBI" id="CHEBI:57540"/>
        <dbReference type="ChEBI" id="CHEBI:58349"/>
        <dbReference type="ChEBI" id="CHEBI:456216"/>
        <dbReference type="EC" id="2.7.1.23"/>
    </reaction>
</comment>
<evidence type="ECO:0000313" key="8">
    <source>
        <dbReference type="Proteomes" id="UP000316181"/>
    </source>
</evidence>
<dbReference type="InterPro" id="IPR017438">
    <property type="entry name" value="ATP-NAD_kinase_N"/>
</dbReference>
<feature type="binding site" evidence="6">
    <location>
        <position position="159"/>
    </location>
    <ligand>
        <name>NAD(+)</name>
        <dbReference type="ChEBI" id="CHEBI:57540"/>
    </ligand>
</feature>
<accession>A0A542SLN8</accession>
<dbReference type="GO" id="GO:0019674">
    <property type="term" value="P:NAD+ metabolic process"/>
    <property type="evidence" value="ECO:0007669"/>
    <property type="project" value="InterPro"/>
</dbReference>
<evidence type="ECO:0000256" key="2">
    <source>
        <dbReference type="ARBA" id="ARBA00022777"/>
    </source>
</evidence>
<keyword evidence="6" id="KW-0963">Cytoplasm</keyword>
<dbReference type="RefSeq" id="WP_142110944.1">
    <property type="nucleotide sequence ID" value="NZ_BAAATB010000001.1"/>
</dbReference>
<evidence type="ECO:0000256" key="5">
    <source>
        <dbReference type="ARBA" id="ARBA00047925"/>
    </source>
</evidence>
<dbReference type="PANTHER" id="PTHR20275">
    <property type="entry name" value="NAD KINASE"/>
    <property type="match status" value="1"/>
</dbReference>
<name>A0A542SLN8_9MICO</name>
<evidence type="ECO:0000256" key="3">
    <source>
        <dbReference type="ARBA" id="ARBA00022857"/>
    </source>
</evidence>
<evidence type="ECO:0000313" key="7">
    <source>
        <dbReference type="EMBL" id="TQK75544.1"/>
    </source>
</evidence>
<organism evidence="7 8">
    <name type="scientific">Rarobacter incanus</name>
    <dbReference type="NCBI Taxonomy" id="153494"/>
    <lineage>
        <taxon>Bacteria</taxon>
        <taxon>Bacillati</taxon>
        <taxon>Actinomycetota</taxon>
        <taxon>Actinomycetes</taxon>
        <taxon>Micrococcales</taxon>
        <taxon>Rarobacteraceae</taxon>
        <taxon>Rarobacter</taxon>
    </lineage>
</organism>